<accession>A0A7I7XE98</accession>
<dbReference type="AlphaFoldDB" id="A0A7I7XE98"/>
<dbReference type="RefSeq" id="WP_163734214.1">
    <property type="nucleotide sequence ID" value="NZ_AP022610.1"/>
</dbReference>
<evidence type="ECO:0000313" key="2">
    <source>
        <dbReference type="EMBL" id="BBZ27038.1"/>
    </source>
</evidence>
<dbReference type="Proteomes" id="UP000466517">
    <property type="component" value="Chromosome"/>
</dbReference>
<organism evidence="2 3">
    <name type="scientific">Mycolicibacterium madagascariense</name>
    <dbReference type="NCBI Taxonomy" id="212765"/>
    <lineage>
        <taxon>Bacteria</taxon>
        <taxon>Bacillati</taxon>
        <taxon>Actinomycetota</taxon>
        <taxon>Actinomycetes</taxon>
        <taxon>Mycobacteriales</taxon>
        <taxon>Mycobacteriaceae</taxon>
        <taxon>Mycolicibacterium</taxon>
    </lineage>
</organism>
<dbReference type="EMBL" id="AP022610">
    <property type="protein sequence ID" value="BBZ27038.1"/>
    <property type="molecule type" value="Genomic_DNA"/>
</dbReference>
<dbReference type="KEGG" id="mmag:MMAD_13330"/>
<name>A0A7I7XE98_9MYCO</name>
<gene>
    <name evidence="2" type="ORF">MMAD_13330</name>
</gene>
<protein>
    <submittedName>
        <fullName evidence="2">Uncharacterized protein</fullName>
    </submittedName>
</protein>
<sequence>MSITDRDNPTSRSTSRTLIGSMGRGLEKILSSPTPRVRTLRREMESQQIARQQRSAATSVDIRETLELATRYLRSLPNS</sequence>
<reference evidence="2 3" key="1">
    <citation type="journal article" date="2019" name="Emerg. Microbes Infect.">
        <title>Comprehensive subspecies identification of 175 nontuberculous mycobacteria species based on 7547 genomic profiles.</title>
        <authorList>
            <person name="Matsumoto Y."/>
            <person name="Kinjo T."/>
            <person name="Motooka D."/>
            <person name="Nabeya D."/>
            <person name="Jung N."/>
            <person name="Uechi K."/>
            <person name="Horii T."/>
            <person name="Iida T."/>
            <person name="Fujita J."/>
            <person name="Nakamura S."/>
        </authorList>
    </citation>
    <scope>NUCLEOTIDE SEQUENCE [LARGE SCALE GENOMIC DNA]</scope>
    <source>
        <strain evidence="2 3">JCM 13574</strain>
    </source>
</reference>
<keyword evidence="3" id="KW-1185">Reference proteome</keyword>
<evidence type="ECO:0000256" key="1">
    <source>
        <dbReference type="SAM" id="MobiDB-lite"/>
    </source>
</evidence>
<proteinExistence type="predicted"/>
<feature type="region of interest" description="Disordered" evidence="1">
    <location>
        <begin position="1"/>
        <end position="24"/>
    </location>
</feature>
<evidence type="ECO:0000313" key="3">
    <source>
        <dbReference type="Proteomes" id="UP000466517"/>
    </source>
</evidence>